<sequence length="117" mass="11659">MTRRRQIPVAGSVIARVRAVTAPAGVPLLSVSARGGAGDEDRAARPTAAAPSGAPGSTGDEAVGRTTASSPAPMACPAVRRGPALLRFAASPATCGEARRPAPVAVRRIVKLRAATA</sequence>
<proteinExistence type="predicted"/>
<dbReference type="EMBL" id="JAWCTQ010000036">
    <property type="protein sequence ID" value="MDT9685097.1"/>
    <property type="molecule type" value="Genomic_DNA"/>
</dbReference>
<reference evidence="2 3" key="1">
    <citation type="submission" date="2023-09" db="EMBL/GenBank/DDBJ databases">
        <title>Streptomyces sp. nov.: A antagonism against Alternaria gaisen Producing Streptochlin, Isolated from Tamarix root soil.</title>
        <authorList>
            <person name="Chen Y."/>
        </authorList>
    </citation>
    <scope>NUCLEOTIDE SEQUENCE [LARGE SCALE GENOMIC DNA]</scope>
    <source>
        <strain evidence="2 3">TRM76323</strain>
    </source>
</reference>
<keyword evidence="3" id="KW-1185">Reference proteome</keyword>
<gene>
    <name evidence="2" type="ORF">RND61_23995</name>
</gene>
<feature type="compositionally biased region" description="Low complexity" evidence="1">
    <location>
        <begin position="45"/>
        <end position="59"/>
    </location>
</feature>
<evidence type="ECO:0000313" key="3">
    <source>
        <dbReference type="Proteomes" id="UP001250181"/>
    </source>
</evidence>
<evidence type="ECO:0000256" key="1">
    <source>
        <dbReference type="SAM" id="MobiDB-lite"/>
    </source>
</evidence>
<feature type="region of interest" description="Disordered" evidence="1">
    <location>
        <begin position="28"/>
        <end position="76"/>
    </location>
</feature>
<organism evidence="2 3">
    <name type="scientific">Streptomyces tamarix</name>
    <dbReference type="NCBI Taxonomy" id="3078565"/>
    <lineage>
        <taxon>Bacteria</taxon>
        <taxon>Bacillati</taxon>
        <taxon>Actinomycetota</taxon>
        <taxon>Actinomycetes</taxon>
        <taxon>Kitasatosporales</taxon>
        <taxon>Streptomycetaceae</taxon>
        <taxon>Streptomyces</taxon>
    </lineage>
</organism>
<accession>A0ABU3QQV7</accession>
<evidence type="ECO:0000313" key="2">
    <source>
        <dbReference type="EMBL" id="MDT9685097.1"/>
    </source>
</evidence>
<protein>
    <submittedName>
        <fullName evidence="2">Uncharacterized protein</fullName>
    </submittedName>
</protein>
<dbReference type="RefSeq" id="WP_315880144.1">
    <property type="nucleotide sequence ID" value="NZ_JAWCTQ010000036.1"/>
</dbReference>
<name>A0ABU3QQV7_9ACTN</name>
<dbReference type="Proteomes" id="UP001250181">
    <property type="component" value="Unassembled WGS sequence"/>
</dbReference>
<comment type="caution">
    <text evidence="2">The sequence shown here is derived from an EMBL/GenBank/DDBJ whole genome shotgun (WGS) entry which is preliminary data.</text>
</comment>